<feature type="region of interest" description="Disordered" evidence="5">
    <location>
        <begin position="517"/>
        <end position="539"/>
    </location>
</feature>
<keyword evidence="3 7" id="KW-0067">ATP-binding</keyword>
<dbReference type="GO" id="GO:0005524">
    <property type="term" value="F:ATP binding"/>
    <property type="evidence" value="ECO:0007669"/>
    <property type="project" value="UniProtKB-KW"/>
</dbReference>
<evidence type="ECO:0000256" key="1">
    <source>
        <dbReference type="ARBA" id="ARBA00022737"/>
    </source>
</evidence>
<evidence type="ECO:0000256" key="4">
    <source>
        <dbReference type="SAM" id="Coils"/>
    </source>
</evidence>
<dbReference type="PANTHER" id="PTHR19211">
    <property type="entry name" value="ATP-BINDING TRANSPORT PROTEIN-RELATED"/>
    <property type="match status" value="1"/>
</dbReference>
<dbReference type="InterPro" id="IPR017871">
    <property type="entry name" value="ABC_transporter-like_CS"/>
</dbReference>
<evidence type="ECO:0000259" key="6">
    <source>
        <dbReference type="PROSITE" id="PS50893"/>
    </source>
</evidence>
<dbReference type="FunFam" id="3.40.50.300:FF:000011">
    <property type="entry name" value="Putative ABC transporter ATP-binding component"/>
    <property type="match status" value="1"/>
</dbReference>
<feature type="domain" description="ABC transporter" evidence="6">
    <location>
        <begin position="2"/>
        <end position="243"/>
    </location>
</feature>
<dbReference type="EMBL" id="FNNA01000001">
    <property type="protein sequence ID" value="SDW25765.1"/>
    <property type="molecule type" value="Genomic_DNA"/>
</dbReference>
<dbReference type="Proteomes" id="UP000182944">
    <property type="component" value="Unassembled WGS sequence"/>
</dbReference>
<keyword evidence="8" id="KW-1185">Reference proteome</keyword>
<gene>
    <name evidence="7" type="ORF">SAMN05444276_101520</name>
</gene>
<keyword evidence="1" id="KW-0677">Repeat</keyword>
<dbReference type="SUPFAM" id="SSF52540">
    <property type="entry name" value="P-loop containing nucleoside triphosphate hydrolases"/>
    <property type="match status" value="2"/>
</dbReference>
<evidence type="ECO:0000256" key="3">
    <source>
        <dbReference type="ARBA" id="ARBA00022840"/>
    </source>
</evidence>
<dbReference type="FunFam" id="3.40.50.300:FF:001092">
    <property type="entry name" value="ATP-binding cassette sub-family F member 2"/>
    <property type="match status" value="1"/>
</dbReference>
<dbReference type="PANTHER" id="PTHR19211:SF14">
    <property type="entry name" value="ATP-BINDING CASSETTE SUB-FAMILY F MEMBER 1"/>
    <property type="match status" value="1"/>
</dbReference>
<name>A0A1H2S2H7_9RHOB</name>
<evidence type="ECO:0000313" key="8">
    <source>
        <dbReference type="Proteomes" id="UP000182944"/>
    </source>
</evidence>
<feature type="coiled-coil region" evidence="4">
    <location>
        <begin position="541"/>
        <end position="568"/>
    </location>
</feature>
<dbReference type="InterPro" id="IPR003439">
    <property type="entry name" value="ABC_transporter-like_ATP-bd"/>
</dbReference>
<dbReference type="RefSeq" id="WP_036731694.1">
    <property type="nucleotide sequence ID" value="NZ_FNNA01000001.1"/>
</dbReference>
<dbReference type="InterPro" id="IPR032781">
    <property type="entry name" value="ABC_tran_Xtn"/>
</dbReference>
<dbReference type="STRING" id="1545044.SAMN05444276_101520"/>
<proteinExistence type="predicted"/>
<dbReference type="Pfam" id="PF00005">
    <property type="entry name" value="ABC_tran"/>
    <property type="match status" value="2"/>
</dbReference>
<dbReference type="InterPro" id="IPR003593">
    <property type="entry name" value="AAA+_ATPase"/>
</dbReference>
<keyword evidence="4" id="KW-0175">Coiled coil</keyword>
<dbReference type="AlphaFoldDB" id="A0A1H2S2H7"/>
<feature type="domain" description="ABC transporter" evidence="6">
    <location>
        <begin position="310"/>
        <end position="524"/>
    </location>
</feature>
<evidence type="ECO:0000313" key="7">
    <source>
        <dbReference type="EMBL" id="SDW25765.1"/>
    </source>
</evidence>
<reference evidence="8" key="1">
    <citation type="submission" date="2016-10" db="EMBL/GenBank/DDBJ databases">
        <authorList>
            <person name="Varghese N."/>
            <person name="Submissions S."/>
        </authorList>
    </citation>
    <scope>NUCLEOTIDE SEQUENCE [LARGE SCALE GENOMIC DNA]</scope>
    <source>
        <strain evidence="8">DSM 29303</strain>
    </source>
</reference>
<sequence length="615" mass="67625">MLRIDDISYSIAGRPLFEQASAVIPDGHKVGLVGPNGAGKTTLFRLIRGELGLDGGAITLPARARIGGVAQESPATDVTVLDTVLAADTERHALMAEAETATDPHRIAEIQTRLADIDAWSAEGRAAAILQGLGFSTEDQARPTGDFSGGWRMRMALAGVLFAQPDLLLLDEPTNYLDLEGALWLEGYLAKYPHTVIVISHDRGLLNRAVGSILHLEDRKLTLYSGGYDSFARIRAERRALQAAEAKKQEARRAHLQSFVNRFRAKATKAAQAQSRLKALAKMEPIASPEEAKFHRFTFPQPDQLSPPILSLDGVSVGYGDRAVLKRLNLRLDQDDRIALLGRNGQGKSTLAKLLAGRLEPMEGRLVRSGKLRVGYFAQHQVDELRLDETPLDHVRSLRPDEAPARLRARLAGFGLMEAQAETRVASLSGGQKARLSLLLATIDAPHLLILDEPTNHLDIESREALTEALNDYTGAVVLVSHDMHLLELVADRLWLVSGGAVTPYAEDLETYRRSLLTADEPERPREAAKPAPRRPSRDTVLELRAEARRCEERVEKLTDMLDRIAAKMADPALYDDPAEAEKWGRKHAEATEALPRAEALWMDALERLEAAERG</sequence>
<evidence type="ECO:0000256" key="5">
    <source>
        <dbReference type="SAM" id="MobiDB-lite"/>
    </source>
</evidence>
<dbReference type="PROSITE" id="PS50893">
    <property type="entry name" value="ABC_TRANSPORTER_2"/>
    <property type="match status" value="2"/>
</dbReference>
<dbReference type="PROSITE" id="PS00211">
    <property type="entry name" value="ABC_TRANSPORTER_1"/>
    <property type="match status" value="2"/>
</dbReference>
<dbReference type="Gene3D" id="3.40.50.300">
    <property type="entry name" value="P-loop containing nucleotide triphosphate hydrolases"/>
    <property type="match status" value="2"/>
</dbReference>
<dbReference type="CDD" id="cd03221">
    <property type="entry name" value="ABCF_EF-3"/>
    <property type="match status" value="2"/>
</dbReference>
<protein>
    <submittedName>
        <fullName evidence="7">ATP-binding cassette, subfamily F, member 3</fullName>
    </submittedName>
</protein>
<dbReference type="GO" id="GO:0016887">
    <property type="term" value="F:ATP hydrolysis activity"/>
    <property type="evidence" value="ECO:0007669"/>
    <property type="project" value="InterPro"/>
</dbReference>
<accession>A0A1H2S2H7</accession>
<keyword evidence="2" id="KW-0547">Nucleotide-binding</keyword>
<dbReference type="SMART" id="SM00382">
    <property type="entry name" value="AAA"/>
    <property type="match status" value="2"/>
</dbReference>
<dbReference type="Pfam" id="PF12848">
    <property type="entry name" value="ABC_tran_Xtn"/>
    <property type="match status" value="1"/>
</dbReference>
<evidence type="ECO:0000256" key="2">
    <source>
        <dbReference type="ARBA" id="ARBA00022741"/>
    </source>
</evidence>
<dbReference type="OrthoDB" id="9808609at2"/>
<dbReference type="InterPro" id="IPR027417">
    <property type="entry name" value="P-loop_NTPase"/>
</dbReference>
<dbReference type="InterPro" id="IPR050611">
    <property type="entry name" value="ABCF"/>
</dbReference>
<organism evidence="7 8">
    <name type="scientific">Paracoccus sanguinis</name>
    <dbReference type="NCBI Taxonomy" id="1545044"/>
    <lineage>
        <taxon>Bacteria</taxon>
        <taxon>Pseudomonadati</taxon>
        <taxon>Pseudomonadota</taxon>
        <taxon>Alphaproteobacteria</taxon>
        <taxon>Rhodobacterales</taxon>
        <taxon>Paracoccaceae</taxon>
        <taxon>Paracoccus</taxon>
    </lineage>
</organism>